<reference evidence="5" key="1">
    <citation type="submission" date="2023-03" db="EMBL/GenBank/DDBJ databases">
        <title>Massive genome expansion in bonnet fungi (Mycena s.s.) driven by repeated elements and novel gene families across ecological guilds.</title>
        <authorList>
            <consortium name="Lawrence Berkeley National Laboratory"/>
            <person name="Harder C.B."/>
            <person name="Miyauchi S."/>
            <person name="Viragh M."/>
            <person name="Kuo A."/>
            <person name="Thoen E."/>
            <person name="Andreopoulos B."/>
            <person name="Lu D."/>
            <person name="Skrede I."/>
            <person name="Drula E."/>
            <person name="Henrissat B."/>
            <person name="Morin E."/>
            <person name="Kohler A."/>
            <person name="Barry K."/>
            <person name="LaButti K."/>
            <person name="Morin E."/>
            <person name="Salamov A."/>
            <person name="Lipzen A."/>
            <person name="Mereny Z."/>
            <person name="Hegedus B."/>
            <person name="Baldrian P."/>
            <person name="Stursova M."/>
            <person name="Weitz H."/>
            <person name="Taylor A."/>
            <person name="Grigoriev I.V."/>
            <person name="Nagy L.G."/>
            <person name="Martin F."/>
            <person name="Kauserud H."/>
        </authorList>
    </citation>
    <scope>NUCLEOTIDE SEQUENCE</scope>
    <source>
        <strain evidence="5">9284</strain>
    </source>
</reference>
<feature type="compositionally biased region" description="Basic residues" evidence="3">
    <location>
        <begin position="180"/>
        <end position="191"/>
    </location>
</feature>
<feature type="region of interest" description="Disordered" evidence="3">
    <location>
        <begin position="88"/>
        <end position="141"/>
    </location>
</feature>
<dbReference type="GO" id="GO:0005634">
    <property type="term" value="C:nucleus"/>
    <property type="evidence" value="ECO:0007669"/>
    <property type="project" value="UniProtKB-SubCell"/>
</dbReference>
<dbReference type="PROSITE" id="PS51015">
    <property type="entry name" value="YDG"/>
    <property type="match status" value="1"/>
</dbReference>
<feature type="region of interest" description="Disordered" evidence="3">
    <location>
        <begin position="164"/>
        <end position="265"/>
    </location>
</feature>
<evidence type="ECO:0000256" key="3">
    <source>
        <dbReference type="SAM" id="MobiDB-lite"/>
    </source>
</evidence>
<dbReference type="Pfam" id="PF02182">
    <property type="entry name" value="SAD_SRA"/>
    <property type="match status" value="1"/>
</dbReference>
<gene>
    <name evidence="5" type="ORF">FB45DRAFT_887799</name>
</gene>
<protein>
    <submittedName>
        <fullName evidence="5">PUA-like domain-containing protein</fullName>
    </submittedName>
</protein>
<accession>A0AAD7CJ80</accession>
<sequence>MDVDVAVAPEQSAEGTESGHGPHGRRAQRPKAPKLVRKEGIDPNTHDHIPGVPVLTTFVNRQECSEKGVHAPNWKGIHGQKDGPAFSVVLSGGYEDDNDKGDTFVYTGEGGRSDKNTKGKKTQAGSGPQVRNQEWTGGNKSLQLSQISGAVGKSGFHTCQFTFERLPGQPPIPTLDLPPRKPKIIKARPTARRNPAPACARVKKEPLSDDEGQLGSGGPSASGACLLGKRKREDEDEEEDIKPSKWSKEGDEDVGKFWDDFHGVE</sequence>
<dbReference type="Gene3D" id="2.30.280.10">
    <property type="entry name" value="SRA-YDG"/>
    <property type="match status" value="1"/>
</dbReference>
<dbReference type="AlphaFoldDB" id="A0AAD7CJ80"/>
<comment type="caution">
    <text evidence="5">The sequence shown here is derived from an EMBL/GenBank/DDBJ whole genome shotgun (WGS) entry which is preliminary data.</text>
</comment>
<evidence type="ECO:0000259" key="4">
    <source>
        <dbReference type="PROSITE" id="PS51015"/>
    </source>
</evidence>
<dbReference type="InterPro" id="IPR045134">
    <property type="entry name" value="UHRF1/2-like"/>
</dbReference>
<name>A0AAD7CJ80_9AGAR</name>
<dbReference type="PANTHER" id="PTHR14140:SF27">
    <property type="entry name" value="OS04G0289800 PROTEIN"/>
    <property type="match status" value="1"/>
</dbReference>
<proteinExistence type="predicted"/>
<dbReference type="SUPFAM" id="SSF88697">
    <property type="entry name" value="PUA domain-like"/>
    <property type="match status" value="1"/>
</dbReference>
<dbReference type="InterPro" id="IPR036987">
    <property type="entry name" value="SRA-YDG_sf"/>
</dbReference>
<evidence type="ECO:0000256" key="1">
    <source>
        <dbReference type="ARBA" id="ARBA00023242"/>
    </source>
</evidence>
<organism evidence="5 6">
    <name type="scientific">Roridomyces roridus</name>
    <dbReference type="NCBI Taxonomy" id="1738132"/>
    <lineage>
        <taxon>Eukaryota</taxon>
        <taxon>Fungi</taxon>
        <taxon>Dikarya</taxon>
        <taxon>Basidiomycota</taxon>
        <taxon>Agaricomycotina</taxon>
        <taxon>Agaricomycetes</taxon>
        <taxon>Agaricomycetidae</taxon>
        <taxon>Agaricales</taxon>
        <taxon>Marasmiineae</taxon>
        <taxon>Mycenaceae</taxon>
        <taxon>Roridomyces</taxon>
    </lineage>
</organism>
<dbReference type="GO" id="GO:0061630">
    <property type="term" value="F:ubiquitin protein ligase activity"/>
    <property type="evidence" value="ECO:0007669"/>
    <property type="project" value="TreeGrafter"/>
</dbReference>
<dbReference type="Proteomes" id="UP001221142">
    <property type="component" value="Unassembled WGS sequence"/>
</dbReference>
<feature type="domain" description="YDG" evidence="4">
    <location>
        <begin position="47"/>
        <end position="206"/>
    </location>
</feature>
<comment type="subcellular location">
    <subcellularLocation>
        <location evidence="2">Nucleus</location>
    </subcellularLocation>
</comment>
<dbReference type="InterPro" id="IPR003105">
    <property type="entry name" value="SRA_YDG"/>
</dbReference>
<keyword evidence="1 2" id="KW-0539">Nucleus</keyword>
<evidence type="ECO:0000313" key="5">
    <source>
        <dbReference type="EMBL" id="KAJ7650389.1"/>
    </source>
</evidence>
<feature type="region of interest" description="Disordered" evidence="3">
    <location>
        <begin position="1"/>
        <end position="52"/>
    </location>
</feature>
<feature type="compositionally biased region" description="Polar residues" evidence="3">
    <location>
        <begin position="123"/>
        <end position="141"/>
    </location>
</feature>
<dbReference type="InterPro" id="IPR015947">
    <property type="entry name" value="PUA-like_sf"/>
</dbReference>
<keyword evidence="6" id="KW-1185">Reference proteome</keyword>
<dbReference type="GO" id="GO:0044027">
    <property type="term" value="P:negative regulation of gene expression via chromosomal CpG island methylation"/>
    <property type="evidence" value="ECO:0007669"/>
    <property type="project" value="TreeGrafter"/>
</dbReference>
<dbReference type="SMART" id="SM00466">
    <property type="entry name" value="SRA"/>
    <property type="match status" value="1"/>
</dbReference>
<dbReference type="EMBL" id="JARKIF010000001">
    <property type="protein sequence ID" value="KAJ7650389.1"/>
    <property type="molecule type" value="Genomic_DNA"/>
</dbReference>
<dbReference type="GO" id="GO:0016567">
    <property type="term" value="P:protein ubiquitination"/>
    <property type="evidence" value="ECO:0007669"/>
    <property type="project" value="TreeGrafter"/>
</dbReference>
<feature type="compositionally biased region" description="Basic and acidic residues" evidence="3">
    <location>
        <begin position="241"/>
        <end position="265"/>
    </location>
</feature>
<feature type="compositionally biased region" description="Basic residues" evidence="3">
    <location>
        <begin position="22"/>
        <end position="35"/>
    </location>
</feature>
<evidence type="ECO:0000256" key="2">
    <source>
        <dbReference type="PROSITE-ProRule" id="PRU00358"/>
    </source>
</evidence>
<feature type="compositionally biased region" description="Basic and acidic residues" evidence="3">
    <location>
        <begin position="36"/>
        <end position="49"/>
    </location>
</feature>
<evidence type="ECO:0000313" key="6">
    <source>
        <dbReference type="Proteomes" id="UP001221142"/>
    </source>
</evidence>
<dbReference type="PANTHER" id="PTHR14140">
    <property type="entry name" value="E3 UBIQUITIN-PROTEIN LIGASE UHRF-RELATED"/>
    <property type="match status" value="1"/>
</dbReference>